<dbReference type="PANTHER" id="PTHR22855">
    <property type="entry name" value="ACETYL, PROPIONYL, PYRUVATE, AND GLUTACONYL CARBOXYLASE-RELATED"/>
    <property type="match status" value="1"/>
</dbReference>
<keyword evidence="10" id="KW-1185">Reference proteome</keyword>
<organism evidence="9 10">
    <name type="scientific">Xenoophorus captivus</name>
    <dbReference type="NCBI Taxonomy" id="1517983"/>
    <lineage>
        <taxon>Eukaryota</taxon>
        <taxon>Metazoa</taxon>
        <taxon>Chordata</taxon>
        <taxon>Craniata</taxon>
        <taxon>Vertebrata</taxon>
        <taxon>Euteleostomi</taxon>
        <taxon>Actinopterygii</taxon>
        <taxon>Neopterygii</taxon>
        <taxon>Teleostei</taxon>
        <taxon>Neoteleostei</taxon>
        <taxon>Acanthomorphata</taxon>
        <taxon>Ovalentaria</taxon>
        <taxon>Atherinomorphae</taxon>
        <taxon>Cyprinodontiformes</taxon>
        <taxon>Goodeidae</taxon>
        <taxon>Xenoophorus</taxon>
    </lineage>
</organism>
<evidence type="ECO:0000256" key="3">
    <source>
        <dbReference type="ARBA" id="ARBA00031109"/>
    </source>
</evidence>
<evidence type="ECO:0000256" key="7">
    <source>
        <dbReference type="SAM" id="MobiDB-lite"/>
    </source>
</evidence>
<dbReference type="PROSITE" id="PS50980">
    <property type="entry name" value="COA_CT_NTER"/>
    <property type="match status" value="1"/>
</dbReference>
<evidence type="ECO:0000256" key="4">
    <source>
        <dbReference type="ARBA" id="ARBA00031237"/>
    </source>
</evidence>
<proteinExistence type="predicted"/>
<dbReference type="SUPFAM" id="SSF52096">
    <property type="entry name" value="ClpP/crotonase"/>
    <property type="match status" value="1"/>
</dbReference>
<evidence type="ECO:0000313" key="9">
    <source>
        <dbReference type="EMBL" id="MEQ2218363.1"/>
    </source>
</evidence>
<feature type="region of interest" description="Disordered" evidence="7">
    <location>
        <begin position="285"/>
        <end position="308"/>
    </location>
</feature>
<evidence type="ECO:0000256" key="5">
    <source>
        <dbReference type="ARBA" id="ARBA00031404"/>
    </source>
</evidence>
<feature type="compositionally biased region" description="Basic and acidic residues" evidence="7">
    <location>
        <begin position="292"/>
        <end position="306"/>
    </location>
</feature>
<gene>
    <name evidence="9" type="ORF">XENOCAPTIV_002122</name>
</gene>
<comment type="caution">
    <text evidence="9">The sequence shown here is derived from an EMBL/GenBank/DDBJ whole genome shotgun (WGS) entry which is preliminary data.</text>
</comment>
<feature type="domain" description="CoA carboxyltransferase N-terminal" evidence="8">
    <location>
        <begin position="63"/>
        <end position="371"/>
    </location>
</feature>
<dbReference type="Proteomes" id="UP001434883">
    <property type="component" value="Unassembled WGS sequence"/>
</dbReference>
<feature type="non-terminal residue" evidence="9">
    <location>
        <position position="1"/>
    </location>
</feature>
<dbReference type="InterPro" id="IPR045190">
    <property type="entry name" value="MCCB/AccD1-like"/>
</dbReference>
<evidence type="ECO:0000256" key="2">
    <source>
        <dbReference type="ARBA" id="ARBA00026116"/>
    </source>
</evidence>
<dbReference type="Gene3D" id="3.90.226.10">
    <property type="entry name" value="2-enoyl-CoA Hydratase, Chain A, domain 1"/>
    <property type="match status" value="2"/>
</dbReference>
<dbReference type="InterPro" id="IPR011762">
    <property type="entry name" value="COA_CT_N"/>
</dbReference>
<sequence>LPAYCSAPLSQPLRLAGQCWQFSARCVSSAPAKRIALHSAFPVLKLPLLPIQHHVYEANLRNSNACQKKYTELKDKVRRGGGETAVARHTQRNRKLLVRDRLCLLLDDDNFLELSPFAGLGLPYGDIPSAGCLTGIGRINGLWCVFIANDATVKGGTAYPISVKKQLRAQEVAIQNRLPCVYLVDSGGAFLPLQVALVCGSCTAGGAYIPTMAEEAVMVHQIGTIFLGGPPLVKAATGEEVSPEDLGGARLHAEVSGCVDHFAWKEKEAFDQTRNIISTLNFQLPEEEEEDTAKRKAGEEPLHSSEELLGLAPRSYSHTLDVRMVTLPKTQHSWLCRLSSFSADRLYLTEPDFVCWSDRGSADGREPLPGV</sequence>
<evidence type="ECO:0000256" key="6">
    <source>
        <dbReference type="ARBA" id="ARBA00052347"/>
    </source>
</evidence>
<evidence type="ECO:0000256" key="1">
    <source>
        <dbReference type="ARBA" id="ARBA00025711"/>
    </source>
</evidence>
<dbReference type="EC" id="6.4.1.4" evidence="2"/>
<evidence type="ECO:0000259" key="8">
    <source>
        <dbReference type="PROSITE" id="PS50980"/>
    </source>
</evidence>
<dbReference type="EMBL" id="JAHRIN010076831">
    <property type="protein sequence ID" value="MEQ2218363.1"/>
    <property type="molecule type" value="Genomic_DNA"/>
</dbReference>
<protein>
    <recommendedName>
        <fullName evidence="2">methylcrotonoyl-CoA carboxylase</fullName>
        <ecNumber evidence="2">6.4.1.4</ecNumber>
    </recommendedName>
    <alternativeName>
        <fullName evidence="5">3-methylcrotonyl-CoA carboxylase 2</fullName>
    </alternativeName>
    <alternativeName>
        <fullName evidence="3">3-methylcrotonyl-CoA carboxylase non-biotin-containing subunit</fullName>
    </alternativeName>
    <alternativeName>
        <fullName evidence="4">3-methylcrotonyl-CoA:carbon dioxide ligase subunit beta</fullName>
    </alternativeName>
</protein>
<comment type="catalytic activity">
    <reaction evidence="6">
        <text>3-methylbut-2-enoyl-CoA + hydrogencarbonate + ATP = 3-methyl-(2E)-glutaconyl-CoA + ADP + phosphate + H(+)</text>
        <dbReference type="Rhea" id="RHEA:13589"/>
        <dbReference type="ChEBI" id="CHEBI:15378"/>
        <dbReference type="ChEBI" id="CHEBI:17544"/>
        <dbReference type="ChEBI" id="CHEBI:30616"/>
        <dbReference type="ChEBI" id="CHEBI:43474"/>
        <dbReference type="ChEBI" id="CHEBI:57344"/>
        <dbReference type="ChEBI" id="CHEBI:57346"/>
        <dbReference type="ChEBI" id="CHEBI:456216"/>
        <dbReference type="EC" id="6.4.1.4"/>
    </reaction>
</comment>
<dbReference type="PANTHER" id="PTHR22855:SF47">
    <property type="entry name" value="METHYLCROTONOYL-COA CARBOXYLASE"/>
    <property type="match status" value="1"/>
</dbReference>
<comment type="pathway">
    <text evidence="1">Amino-acid degradation; L-leucine degradation; (S)-3-hydroxy-3-methylglutaryl-CoA from 3-isovaleryl-CoA: step 2/3.</text>
</comment>
<evidence type="ECO:0000313" key="10">
    <source>
        <dbReference type="Proteomes" id="UP001434883"/>
    </source>
</evidence>
<dbReference type="InterPro" id="IPR034733">
    <property type="entry name" value="AcCoA_carboxyl_beta"/>
</dbReference>
<accession>A0ABV0SFH2</accession>
<reference evidence="9 10" key="1">
    <citation type="submission" date="2021-06" db="EMBL/GenBank/DDBJ databases">
        <authorList>
            <person name="Palmer J.M."/>
        </authorList>
    </citation>
    <scope>NUCLEOTIDE SEQUENCE [LARGE SCALE GENOMIC DNA]</scope>
    <source>
        <strain evidence="9 10">XC_2019</strain>
        <tissue evidence="9">Muscle</tissue>
    </source>
</reference>
<name>A0ABV0SFH2_9TELE</name>
<dbReference type="InterPro" id="IPR029045">
    <property type="entry name" value="ClpP/crotonase-like_dom_sf"/>
</dbReference>
<dbReference type="Pfam" id="PF01039">
    <property type="entry name" value="Carboxyl_trans"/>
    <property type="match status" value="2"/>
</dbReference>